<evidence type="ECO:0000313" key="6">
    <source>
        <dbReference type="Proteomes" id="UP001499930"/>
    </source>
</evidence>
<protein>
    <submittedName>
        <fullName evidence="5">Aldolase/citrate lyase family protein</fullName>
    </submittedName>
</protein>
<comment type="caution">
    <text evidence="5">The sequence shown here is derived from an EMBL/GenBank/DDBJ whole genome shotgun (WGS) entry which is preliminary data.</text>
</comment>
<reference evidence="6" key="1">
    <citation type="journal article" date="2019" name="Int. J. Syst. Evol. Microbiol.">
        <title>The Global Catalogue of Microorganisms (GCM) 10K type strain sequencing project: providing services to taxonomists for standard genome sequencing and annotation.</title>
        <authorList>
            <consortium name="The Broad Institute Genomics Platform"/>
            <consortium name="The Broad Institute Genome Sequencing Center for Infectious Disease"/>
            <person name="Wu L."/>
            <person name="Ma J."/>
        </authorList>
    </citation>
    <scope>NUCLEOTIDE SEQUENCE [LARGE SCALE GENOMIC DNA]</scope>
    <source>
        <strain evidence="6">JCM 3106</strain>
    </source>
</reference>
<keyword evidence="6" id="KW-1185">Reference proteome</keyword>
<proteinExistence type="predicted"/>
<evidence type="ECO:0000256" key="2">
    <source>
        <dbReference type="ARBA" id="ARBA00022723"/>
    </source>
</evidence>
<dbReference type="InterPro" id="IPR054255">
    <property type="entry name" value="DUF6986"/>
</dbReference>
<sequence>MRVTLADPSALIPDFERVHREQRALYPYRPAGWQPVHTVYVPADRFGAGTVRAWGQAALELFRRHLPQGELAAILGPVVDPVLDAAIGPVPGGAAGPSAGDLAGEVHARVAAKLGREPVEDLRVDFEDGYGVRPGEEDGHVSAAAGAIAAMDADGTLPRRWGLRVKSFADGDPVRSLRTLDGLLTGVMERAGHLPKGFTVTFPKVLMRAYLHQFADCLGALEDGLGLDRGRLRFEIQVEAPQTVRFLDAGLVTALDGRLAAAHFGVFDYTASCGLPPHEQRLDHPACDHARHVMQTVFAGTGVELSDGSLAATPASDDGPAVRGLWRRHARLVGHSLAHGFPQGWDMHPSHLVSRYAAVYAFHLSRHGEYARRVRAWQERRDAGGGVMDEPATITTMIAALRRADLVLGDVRPSGPGAGGTDPGAGGTDPGAGGTEG</sequence>
<dbReference type="Pfam" id="PF22484">
    <property type="entry name" value="DUF6986"/>
    <property type="match status" value="1"/>
</dbReference>
<dbReference type="PANTHER" id="PTHR32308">
    <property type="entry name" value="LYASE BETA SUBUNIT, PUTATIVE (AFU_ORTHOLOGUE AFUA_4G13030)-RELATED"/>
    <property type="match status" value="1"/>
</dbReference>
<comment type="cofactor">
    <cofactor evidence="1">
        <name>Mg(2+)</name>
        <dbReference type="ChEBI" id="CHEBI:18420"/>
    </cofactor>
</comment>
<keyword evidence="5" id="KW-0456">Lyase</keyword>
<evidence type="ECO:0000313" key="5">
    <source>
        <dbReference type="EMBL" id="GAA3035656.1"/>
    </source>
</evidence>
<dbReference type="Proteomes" id="UP001499930">
    <property type="component" value="Unassembled WGS sequence"/>
</dbReference>
<dbReference type="Gene3D" id="3.20.20.60">
    <property type="entry name" value="Phosphoenolpyruvate-binding domains"/>
    <property type="match status" value="1"/>
</dbReference>
<dbReference type="EMBL" id="BAAAWD010000022">
    <property type="protein sequence ID" value="GAA3035656.1"/>
    <property type="molecule type" value="Genomic_DNA"/>
</dbReference>
<evidence type="ECO:0000256" key="3">
    <source>
        <dbReference type="ARBA" id="ARBA00022842"/>
    </source>
</evidence>
<accession>A0ABP6LB05</accession>
<gene>
    <name evidence="5" type="ORF">GCM10017559_74070</name>
</gene>
<evidence type="ECO:0000256" key="4">
    <source>
        <dbReference type="SAM" id="MobiDB-lite"/>
    </source>
</evidence>
<feature type="region of interest" description="Disordered" evidence="4">
    <location>
        <begin position="410"/>
        <end position="437"/>
    </location>
</feature>
<feature type="compositionally biased region" description="Gly residues" evidence="4">
    <location>
        <begin position="416"/>
        <end position="437"/>
    </location>
</feature>
<name>A0ABP6LB05_9ACTN</name>
<evidence type="ECO:0000256" key="1">
    <source>
        <dbReference type="ARBA" id="ARBA00001946"/>
    </source>
</evidence>
<dbReference type="GO" id="GO:0016829">
    <property type="term" value="F:lyase activity"/>
    <property type="evidence" value="ECO:0007669"/>
    <property type="project" value="UniProtKB-KW"/>
</dbReference>
<organism evidence="5 6">
    <name type="scientific">Streptosporangium longisporum</name>
    <dbReference type="NCBI Taxonomy" id="46187"/>
    <lineage>
        <taxon>Bacteria</taxon>
        <taxon>Bacillati</taxon>
        <taxon>Actinomycetota</taxon>
        <taxon>Actinomycetes</taxon>
        <taxon>Streptosporangiales</taxon>
        <taxon>Streptosporangiaceae</taxon>
        <taxon>Streptosporangium</taxon>
    </lineage>
</organism>
<dbReference type="InterPro" id="IPR040442">
    <property type="entry name" value="Pyrv_kinase-like_dom_sf"/>
</dbReference>
<dbReference type="PANTHER" id="PTHR32308:SF10">
    <property type="entry name" value="CITRATE LYASE SUBUNIT BETA"/>
    <property type="match status" value="1"/>
</dbReference>
<keyword evidence="3" id="KW-0460">Magnesium</keyword>
<keyword evidence="2" id="KW-0479">Metal-binding</keyword>
<dbReference type="InterPro" id="IPR015813">
    <property type="entry name" value="Pyrv/PenolPyrv_kinase-like_dom"/>
</dbReference>
<dbReference type="SUPFAM" id="SSF51621">
    <property type="entry name" value="Phosphoenolpyruvate/pyruvate domain"/>
    <property type="match status" value="1"/>
</dbReference>
<dbReference type="RefSeq" id="WP_344905314.1">
    <property type="nucleotide sequence ID" value="NZ_BAAAWD010000022.1"/>
</dbReference>